<dbReference type="OrthoDB" id="5378502at2759"/>
<reference evidence="2" key="2">
    <citation type="submission" date="2021-02" db="EMBL/GenBank/DDBJ databases">
        <title>Aspergillus luchuensis mut. kawachii IFO 4304 genome sequence.</title>
        <authorList>
            <person name="Mori K."/>
            <person name="Kadooka C."/>
            <person name="Goto M."/>
            <person name="Futagami T."/>
        </authorList>
    </citation>
    <scope>NUCLEOTIDE SEQUENCE</scope>
    <source>
        <strain evidence="2">IFO 4308</strain>
    </source>
</reference>
<dbReference type="EMBL" id="AP024427">
    <property type="protein sequence ID" value="BCR97164.1"/>
    <property type="molecule type" value="Genomic_DNA"/>
</dbReference>
<evidence type="ECO:0000256" key="1">
    <source>
        <dbReference type="SAM" id="MobiDB-lite"/>
    </source>
</evidence>
<dbReference type="AlphaFoldDB" id="A0A7R7W6X4"/>
<protein>
    <submittedName>
        <fullName evidence="2">Uncharacterized protein</fullName>
    </submittedName>
</protein>
<reference evidence="2" key="1">
    <citation type="submission" date="2021-01" db="EMBL/GenBank/DDBJ databases">
        <authorList>
            <consortium name="Aspergillus luchuensis mut. kawachii IFO 4304 genome sequencing consortium"/>
            <person name="Kazuki M."/>
            <person name="Futagami T."/>
        </authorList>
    </citation>
    <scope>NUCLEOTIDE SEQUENCE</scope>
    <source>
        <strain evidence="2">IFO 4308</strain>
    </source>
</reference>
<evidence type="ECO:0000313" key="2">
    <source>
        <dbReference type="EMBL" id="BCR97164.1"/>
    </source>
</evidence>
<dbReference type="Proteomes" id="UP000661280">
    <property type="component" value="Chromosome 3"/>
</dbReference>
<gene>
    <name evidence="2" type="ORF">AKAW2_30483S</name>
</gene>
<name>A0A7R7W6X4_ASPKA</name>
<evidence type="ECO:0000313" key="3">
    <source>
        <dbReference type="Proteomes" id="UP000661280"/>
    </source>
</evidence>
<feature type="compositionally biased region" description="Polar residues" evidence="1">
    <location>
        <begin position="24"/>
        <end position="36"/>
    </location>
</feature>
<organism evidence="2 3">
    <name type="scientific">Aspergillus kawachii</name>
    <name type="common">White koji mold</name>
    <name type="synonym">Aspergillus awamori var. kawachi</name>
    <dbReference type="NCBI Taxonomy" id="1069201"/>
    <lineage>
        <taxon>Eukaryota</taxon>
        <taxon>Fungi</taxon>
        <taxon>Dikarya</taxon>
        <taxon>Ascomycota</taxon>
        <taxon>Pezizomycotina</taxon>
        <taxon>Eurotiomycetes</taxon>
        <taxon>Eurotiomycetidae</taxon>
        <taxon>Eurotiales</taxon>
        <taxon>Aspergillaceae</taxon>
        <taxon>Aspergillus</taxon>
        <taxon>Aspergillus subgen. Circumdati</taxon>
    </lineage>
</organism>
<accession>A0A7R7W6X4</accession>
<dbReference type="RefSeq" id="XP_041540930.1">
    <property type="nucleotide sequence ID" value="XM_041687003.1"/>
</dbReference>
<proteinExistence type="predicted"/>
<dbReference type="GeneID" id="64958489"/>
<keyword evidence="3" id="KW-1185">Reference proteome</keyword>
<dbReference type="KEGG" id="aluc:AKAW2_30483S"/>
<feature type="region of interest" description="Disordered" evidence="1">
    <location>
        <begin position="24"/>
        <end position="110"/>
    </location>
</feature>
<sequence length="165" mass="18890">MQLRKSIRPPERFNQDQFYSPCTQRSLRVPQSQDCIHSTPFDPNLPPAAFPTLDHPSPPSLRDKERGHWKGQEADLSKRPRGQEKDDECTENKRVRGVDTGVQIRPPASGQNCILDNGDFDPVYRRNMTILANVGREPSIERYLMDSDMDVAMNDAPDEEDIEVR</sequence>
<feature type="compositionally biased region" description="Basic and acidic residues" evidence="1">
    <location>
        <begin position="61"/>
        <end position="97"/>
    </location>
</feature>